<dbReference type="PANTHER" id="PTHR42928:SF5">
    <property type="entry name" value="BLR1237 PROTEIN"/>
    <property type="match status" value="1"/>
</dbReference>
<keyword evidence="2" id="KW-0732">Signal</keyword>
<feature type="signal peptide" evidence="2">
    <location>
        <begin position="1"/>
        <end position="23"/>
    </location>
</feature>
<reference evidence="3 4" key="1">
    <citation type="submission" date="2021-12" db="EMBL/GenBank/DDBJ databases">
        <title>Siccirubricoccus leaddurans sp. nov., a high concentration Zn2+ tolerance bacterium.</title>
        <authorList>
            <person name="Cao Y."/>
        </authorList>
    </citation>
    <scope>NUCLEOTIDE SEQUENCE [LARGE SCALE GENOMIC DNA]</scope>
    <source>
        <strain evidence="3 4">KC 17139</strain>
    </source>
</reference>
<feature type="chain" id="PRO_5045916299" evidence="2">
    <location>
        <begin position="24"/>
        <end position="322"/>
    </location>
</feature>
<dbReference type="Gene3D" id="3.40.190.10">
    <property type="entry name" value="Periplasmic binding protein-like II"/>
    <property type="match status" value="1"/>
</dbReference>
<name>A0ABT1CY29_9PROT</name>
<evidence type="ECO:0000313" key="4">
    <source>
        <dbReference type="Proteomes" id="UP001523392"/>
    </source>
</evidence>
<dbReference type="InterPro" id="IPR042100">
    <property type="entry name" value="Bug_dom1"/>
</dbReference>
<evidence type="ECO:0000313" key="3">
    <source>
        <dbReference type="EMBL" id="MCO6414575.1"/>
    </source>
</evidence>
<comment type="caution">
    <text evidence="3">The sequence shown here is derived from an EMBL/GenBank/DDBJ whole genome shotgun (WGS) entry which is preliminary data.</text>
</comment>
<dbReference type="SUPFAM" id="SSF53850">
    <property type="entry name" value="Periplasmic binding protein-like II"/>
    <property type="match status" value="1"/>
</dbReference>
<comment type="similarity">
    <text evidence="1">Belongs to the UPF0065 (bug) family.</text>
</comment>
<keyword evidence="4" id="KW-1185">Reference proteome</keyword>
<dbReference type="Pfam" id="PF03401">
    <property type="entry name" value="TctC"/>
    <property type="match status" value="1"/>
</dbReference>
<evidence type="ECO:0000256" key="1">
    <source>
        <dbReference type="ARBA" id="ARBA00006987"/>
    </source>
</evidence>
<dbReference type="Proteomes" id="UP001523392">
    <property type="component" value="Unassembled WGS sequence"/>
</dbReference>
<dbReference type="EMBL" id="JAFIRR010000001">
    <property type="protein sequence ID" value="MCO6414575.1"/>
    <property type="molecule type" value="Genomic_DNA"/>
</dbReference>
<organism evidence="3 4">
    <name type="scientific">Siccirubricoccus soli</name>
    <dbReference type="NCBI Taxonomy" id="2899147"/>
    <lineage>
        <taxon>Bacteria</taxon>
        <taxon>Pseudomonadati</taxon>
        <taxon>Pseudomonadota</taxon>
        <taxon>Alphaproteobacteria</taxon>
        <taxon>Acetobacterales</taxon>
        <taxon>Roseomonadaceae</taxon>
        <taxon>Siccirubricoccus</taxon>
    </lineage>
</organism>
<protein>
    <submittedName>
        <fullName evidence="3">Twin-arginine translocation pathway signal protein</fullName>
    </submittedName>
</protein>
<accession>A0ABT1CY29</accession>
<proteinExistence type="inferred from homology"/>
<evidence type="ECO:0000256" key="2">
    <source>
        <dbReference type="SAM" id="SignalP"/>
    </source>
</evidence>
<sequence>MKRRTWLAAALAAPSLASSRARAQWAPPRQVRLLVPFTPGGGADTTARLFAPIMTNVLGQPVVVENRGGAGGTIGAGEAARAAPDGATLLLDAANQAVAPFIFRNLAFDYATAFTPISRVTVYPLIIVVKPDSAIRSFPDLLERARAQPGRLTYSSSGTAVSNHIAAAVLAQRAAIDITHVPYRGGGPALQAILAGDVDFGFATVAAAAALAQQGGVQPLAASSAERIPALPEVPTIAEQGFPGYDQTEWNALYGPAGLPAAATERLYEACRTALADAGVQQRLVALGAIGLGTPPAEFAAWLAKERHSMQALVRAANITAD</sequence>
<dbReference type="RefSeq" id="WP_252951166.1">
    <property type="nucleotide sequence ID" value="NZ_JAFIRR010000001.1"/>
</dbReference>
<gene>
    <name evidence="3" type="ORF">JYK14_00065</name>
</gene>
<dbReference type="PANTHER" id="PTHR42928">
    <property type="entry name" value="TRICARBOXYLATE-BINDING PROTEIN"/>
    <property type="match status" value="1"/>
</dbReference>
<dbReference type="InterPro" id="IPR005064">
    <property type="entry name" value="BUG"/>
</dbReference>
<dbReference type="Gene3D" id="3.40.190.150">
    <property type="entry name" value="Bordetella uptake gene, domain 1"/>
    <property type="match status" value="1"/>
</dbReference>
<dbReference type="PIRSF" id="PIRSF017082">
    <property type="entry name" value="YflP"/>
    <property type="match status" value="1"/>
</dbReference>